<reference evidence="3 4" key="1">
    <citation type="submission" date="2018-04" db="EMBL/GenBank/DDBJ databases">
        <authorList>
            <person name="Zhang X."/>
            <person name="Yuan J."/>
            <person name="Li F."/>
            <person name="Xiang J."/>
        </authorList>
    </citation>
    <scope>NUCLEOTIDE SEQUENCE [LARGE SCALE GENOMIC DNA]</scope>
    <source>
        <tissue evidence="3">Muscle</tissue>
    </source>
</reference>
<evidence type="ECO:0000313" key="3">
    <source>
        <dbReference type="EMBL" id="ROT85811.1"/>
    </source>
</evidence>
<feature type="region of interest" description="Disordered" evidence="1">
    <location>
        <begin position="47"/>
        <end position="137"/>
    </location>
</feature>
<proteinExistence type="predicted"/>
<keyword evidence="2" id="KW-0732">Signal</keyword>
<dbReference type="EMBL" id="QCYY01000179">
    <property type="protein sequence ID" value="ROT85811.1"/>
    <property type="molecule type" value="Genomic_DNA"/>
</dbReference>
<dbReference type="AlphaFoldDB" id="A0A423UAT3"/>
<dbReference type="Proteomes" id="UP000283509">
    <property type="component" value="Unassembled WGS sequence"/>
</dbReference>
<gene>
    <name evidence="3" type="ORF">C7M84_006162</name>
</gene>
<evidence type="ECO:0000256" key="2">
    <source>
        <dbReference type="SAM" id="SignalP"/>
    </source>
</evidence>
<organism evidence="3 4">
    <name type="scientific">Penaeus vannamei</name>
    <name type="common">Whiteleg shrimp</name>
    <name type="synonym">Litopenaeus vannamei</name>
    <dbReference type="NCBI Taxonomy" id="6689"/>
    <lineage>
        <taxon>Eukaryota</taxon>
        <taxon>Metazoa</taxon>
        <taxon>Ecdysozoa</taxon>
        <taxon>Arthropoda</taxon>
        <taxon>Crustacea</taxon>
        <taxon>Multicrustacea</taxon>
        <taxon>Malacostraca</taxon>
        <taxon>Eumalacostraca</taxon>
        <taxon>Eucarida</taxon>
        <taxon>Decapoda</taxon>
        <taxon>Dendrobranchiata</taxon>
        <taxon>Penaeoidea</taxon>
        <taxon>Penaeidae</taxon>
        <taxon>Penaeus</taxon>
    </lineage>
</organism>
<keyword evidence="4" id="KW-1185">Reference proteome</keyword>
<feature type="compositionally biased region" description="Low complexity" evidence="1">
    <location>
        <begin position="63"/>
        <end position="78"/>
    </location>
</feature>
<sequence length="364" mass="39029">MSVCRRHIHAWAVLVLSAATLALAAAAVASGSHRRSFERPLATHNTLVGIGSSPKRSAVHVAPTAPRTQEEQQQTTPPGILRRPVSAEEAEPETTGAAETPLLLASPRPSDDEAANSSRAESGAPTERASARGPRFIGKFKDCPHHHHQPIVQPIIIGTGHGHTNTITLSPSILVHKTHVAPSYMTAYVTKSHVHAYVTPSHVHIQEPHTVQPVILGIESHGSGSDWGWDMLGHGAHGHDDGGHVVYVMRPKPPAHEATGGAHIVIQEQEASPHIMDKGVQKIKDAFSGIYKIGEGIGSSVTSLFKREKADEAEVIVIEQPHVVTVTASKPVVTHTVMVQHATPQMPAHFDVPKRTVTLTHPYV</sequence>
<comment type="caution">
    <text evidence="3">The sequence shown here is derived from an EMBL/GenBank/DDBJ whole genome shotgun (WGS) entry which is preliminary data.</text>
</comment>
<accession>A0A423UAT3</accession>
<feature type="signal peptide" evidence="2">
    <location>
        <begin position="1"/>
        <end position="24"/>
    </location>
</feature>
<evidence type="ECO:0000256" key="1">
    <source>
        <dbReference type="SAM" id="MobiDB-lite"/>
    </source>
</evidence>
<reference evidence="3 4" key="2">
    <citation type="submission" date="2019-01" db="EMBL/GenBank/DDBJ databases">
        <title>The decoding of complex shrimp genome reveals the adaptation for benthos swimmer, frequently molting mechanism and breeding impact on genome.</title>
        <authorList>
            <person name="Sun Y."/>
            <person name="Gao Y."/>
            <person name="Yu Y."/>
        </authorList>
    </citation>
    <scope>NUCLEOTIDE SEQUENCE [LARGE SCALE GENOMIC DNA]</scope>
    <source>
        <tissue evidence="3">Muscle</tissue>
    </source>
</reference>
<evidence type="ECO:0000313" key="4">
    <source>
        <dbReference type="Proteomes" id="UP000283509"/>
    </source>
</evidence>
<protein>
    <submittedName>
        <fullName evidence="3">Uncharacterized protein</fullName>
    </submittedName>
</protein>
<name>A0A423UAT3_PENVA</name>
<feature type="chain" id="PRO_5019342012" evidence="2">
    <location>
        <begin position="25"/>
        <end position="364"/>
    </location>
</feature>